<evidence type="ECO:0000313" key="3">
    <source>
        <dbReference type="EMBL" id="CEQ40966.1"/>
    </source>
</evidence>
<protein>
    <submittedName>
        <fullName evidence="3">SPOSA6832_02652-mRNA-1:cds</fullName>
    </submittedName>
</protein>
<feature type="chain" id="PRO_5002303429" evidence="2">
    <location>
        <begin position="21"/>
        <end position="393"/>
    </location>
</feature>
<dbReference type="InterPro" id="IPR001087">
    <property type="entry name" value="GDSL"/>
</dbReference>
<evidence type="ECO:0000313" key="4">
    <source>
        <dbReference type="Proteomes" id="UP000243876"/>
    </source>
</evidence>
<comment type="similarity">
    <text evidence="1">Belongs to the 'GDSL' lipolytic enzyme family.</text>
</comment>
<proteinExistence type="inferred from homology"/>
<keyword evidence="4" id="KW-1185">Reference proteome</keyword>
<evidence type="ECO:0000256" key="1">
    <source>
        <dbReference type="ARBA" id="ARBA00008668"/>
    </source>
</evidence>
<gene>
    <name evidence="3" type="primary">SPOSA6832_02652</name>
</gene>
<dbReference type="PANTHER" id="PTHR22835:SF659">
    <property type="entry name" value="GDSL LIPASE_ACYLHYDROLASE, PUTATIVE (AFU_ORTHOLOGUE AFUA_2G00510)-RELATED"/>
    <property type="match status" value="1"/>
</dbReference>
<feature type="signal peptide" evidence="2">
    <location>
        <begin position="1"/>
        <end position="20"/>
    </location>
</feature>
<reference evidence="4" key="1">
    <citation type="submission" date="2015-02" db="EMBL/GenBank/DDBJ databases">
        <authorList>
            <person name="Gon?alves P."/>
        </authorList>
    </citation>
    <scope>NUCLEOTIDE SEQUENCE [LARGE SCALE GENOMIC DNA]</scope>
</reference>
<dbReference type="EMBL" id="CENE01000010">
    <property type="protein sequence ID" value="CEQ40966.1"/>
    <property type="molecule type" value="Genomic_DNA"/>
</dbReference>
<sequence>MAPFLFHLLVIAALSTSAFATAVHDSSLDHRSHSSEGSAAIVERNLATQGLANTTTRFAKVTRRGVKLSERATTKAAGQTFYSALVAIGASYTDNAHARSSQYSSSLRNYYPYNKWGGRYSNGPVAVEYMVDASVSPALKKSPTTAVKLKDYAYGGSVVQNGLTGTSANSPAAKDQIAAYLADLKSGAAAVGNGRVLHYFNSGINSVAQIWTNAVNAGLSSSAIANAQSYITQNTVAYATAIRTINTNNIVYTTVHGADFLLVGIPPLEIVPTFANQLPKSYSASQRTKALSLLKTLSAQYNSELKAFATSLKSEARNGRVFYYDLATLWYSLNSSPKSYGLTASPITTPCYNSTTGGICTNPSAYLYFDTLHPVTSIHKLMAEKMNALVLGK</sequence>
<organism evidence="3 4">
    <name type="scientific">Sporidiobolus salmonicolor</name>
    <name type="common">Yeast-like fungus</name>
    <name type="synonym">Sporobolomyces salmonicolor</name>
    <dbReference type="NCBI Taxonomy" id="5005"/>
    <lineage>
        <taxon>Eukaryota</taxon>
        <taxon>Fungi</taxon>
        <taxon>Dikarya</taxon>
        <taxon>Basidiomycota</taxon>
        <taxon>Pucciniomycotina</taxon>
        <taxon>Microbotryomycetes</taxon>
        <taxon>Sporidiobolales</taxon>
        <taxon>Sporidiobolaceae</taxon>
        <taxon>Sporobolomyces</taxon>
    </lineage>
</organism>
<keyword evidence="2" id="KW-0732">Signal</keyword>
<dbReference type="Proteomes" id="UP000243876">
    <property type="component" value="Unassembled WGS sequence"/>
</dbReference>
<accession>A0A0D6EM17</accession>
<dbReference type="AlphaFoldDB" id="A0A0D6EM17"/>
<dbReference type="PANTHER" id="PTHR22835">
    <property type="entry name" value="ZINC FINGER FYVE DOMAIN CONTAINING PROTEIN"/>
    <property type="match status" value="1"/>
</dbReference>
<dbReference type="OrthoDB" id="1600564at2759"/>
<name>A0A0D6EM17_SPOSA</name>
<dbReference type="InterPro" id="IPR036514">
    <property type="entry name" value="SGNH_hydro_sf"/>
</dbReference>
<dbReference type="Pfam" id="PF00657">
    <property type="entry name" value="Lipase_GDSL"/>
    <property type="match status" value="1"/>
</dbReference>
<dbReference type="GO" id="GO:0016788">
    <property type="term" value="F:hydrolase activity, acting on ester bonds"/>
    <property type="evidence" value="ECO:0007669"/>
    <property type="project" value="InterPro"/>
</dbReference>
<evidence type="ECO:0000256" key="2">
    <source>
        <dbReference type="SAM" id="SignalP"/>
    </source>
</evidence>
<dbReference type="Gene3D" id="3.40.50.1110">
    <property type="entry name" value="SGNH hydrolase"/>
    <property type="match status" value="1"/>
</dbReference>